<evidence type="ECO:0000256" key="2">
    <source>
        <dbReference type="ARBA" id="ARBA00009592"/>
    </source>
</evidence>
<keyword evidence="3" id="KW-1003">Cell membrane</keyword>
<evidence type="ECO:0000256" key="4">
    <source>
        <dbReference type="ARBA" id="ARBA00022614"/>
    </source>
</evidence>
<evidence type="ECO:0000256" key="13">
    <source>
        <dbReference type="SAM" id="Phobius"/>
    </source>
</evidence>
<name>A0A6P8C7S1_PUNGR</name>
<dbReference type="SUPFAM" id="SSF52047">
    <property type="entry name" value="RNI-like"/>
    <property type="match status" value="1"/>
</dbReference>
<comment type="subcellular location">
    <subcellularLocation>
        <location evidence="1">Cell membrane</location>
        <topology evidence="1">Single-pass type I membrane protein</topology>
    </subcellularLocation>
</comment>
<dbReference type="PANTHER" id="PTHR48061:SF2">
    <property type="entry name" value="RECEPTOR LIKE PROTEIN 30-LIKE"/>
    <property type="match status" value="1"/>
</dbReference>
<dbReference type="Gene3D" id="3.80.10.10">
    <property type="entry name" value="Ribonuclease Inhibitor"/>
    <property type="match status" value="7"/>
</dbReference>
<keyword evidence="8 13" id="KW-1133">Transmembrane helix</keyword>
<evidence type="ECO:0000256" key="7">
    <source>
        <dbReference type="ARBA" id="ARBA00022737"/>
    </source>
</evidence>
<feature type="transmembrane region" description="Helical" evidence="13">
    <location>
        <begin position="995"/>
        <end position="1017"/>
    </location>
</feature>
<dbReference type="Pfam" id="PF23598">
    <property type="entry name" value="LRR_14"/>
    <property type="match status" value="1"/>
</dbReference>
<dbReference type="Pfam" id="PF00560">
    <property type="entry name" value="LRR_1"/>
    <property type="match status" value="6"/>
</dbReference>
<dbReference type="OrthoDB" id="1394818at2759"/>
<keyword evidence="10" id="KW-0675">Receptor</keyword>
<keyword evidence="4" id="KW-0433">Leucine-rich repeat</keyword>
<feature type="region of interest" description="Disordered" evidence="12">
    <location>
        <begin position="1076"/>
        <end position="1097"/>
    </location>
</feature>
<dbReference type="Proteomes" id="UP000515151">
    <property type="component" value="Chromosome 1"/>
</dbReference>
<feature type="chain" id="PRO_5028206837" evidence="14">
    <location>
        <begin position="21"/>
        <end position="1271"/>
    </location>
</feature>
<dbReference type="Gene3D" id="3.30.40.10">
    <property type="entry name" value="Zinc/RING finger domain, C3HC4 (zinc finger)"/>
    <property type="match status" value="1"/>
</dbReference>
<dbReference type="GeneID" id="116193141"/>
<organism evidence="16 17">
    <name type="scientific">Punica granatum</name>
    <name type="common">Pomegranate</name>
    <dbReference type="NCBI Taxonomy" id="22663"/>
    <lineage>
        <taxon>Eukaryota</taxon>
        <taxon>Viridiplantae</taxon>
        <taxon>Streptophyta</taxon>
        <taxon>Embryophyta</taxon>
        <taxon>Tracheophyta</taxon>
        <taxon>Spermatophyta</taxon>
        <taxon>Magnoliopsida</taxon>
        <taxon>eudicotyledons</taxon>
        <taxon>Gunneridae</taxon>
        <taxon>Pentapetalae</taxon>
        <taxon>rosids</taxon>
        <taxon>malvids</taxon>
        <taxon>Myrtales</taxon>
        <taxon>Lythraceae</taxon>
        <taxon>Punica</taxon>
    </lineage>
</organism>
<dbReference type="Pfam" id="PF13855">
    <property type="entry name" value="LRR_8"/>
    <property type="match status" value="1"/>
</dbReference>
<dbReference type="InterPro" id="IPR001611">
    <property type="entry name" value="Leu-rich_rpt"/>
</dbReference>
<evidence type="ECO:0000256" key="6">
    <source>
        <dbReference type="ARBA" id="ARBA00022729"/>
    </source>
</evidence>
<evidence type="ECO:0000259" key="15">
    <source>
        <dbReference type="Pfam" id="PF23598"/>
    </source>
</evidence>
<proteinExistence type="inferred from homology"/>
<evidence type="ECO:0000256" key="1">
    <source>
        <dbReference type="ARBA" id="ARBA00004251"/>
    </source>
</evidence>
<dbReference type="FunFam" id="3.80.10.10:FF:000383">
    <property type="entry name" value="Leucine-rich repeat receptor protein kinase EMS1"/>
    <property type="match status" value="1"/>
</dbReference>
<accession>A0A6P8C7S1</accession>
<dbReference type="InterPro" id="IPR003591">
    <property type="entry name" value="Leu-rich_rpt_typical-subtyp"/>
</dbReference>
<keyword evidence="7" id="KW-0677">Repeat</keyword>
<dbReference type="SUPFAM" id="SSF52058">
    <property type="entry name" value="L domain-like"/>
    <property type="match status" value="2"/>
</dbReference>
<dbReference type="InterPro" id="IPR032675">
    <property type="entry name" value="LRR_dom_sf"/>
</dbReference>
<dbReference type="FunFam" id="3.80.10.10:FF:000111">
    <property type="entry name" value="LRR receptor-like serine/threonine-protein kinase ERECTA"/>
    <property type="match status" value="1"/>
</dbReference>
<evidence type="ECO:0000256" key="3">
    <source>
        <dbReference type="ARBA" id="ARBA00022475"/>
    </source>
</evidence>
<dbReference type="SMART" id="SM00369">
    <property type="entry name" value="LRR_TYP"/>
    <property type="match status" value="7"/>
</dbReference>
<evidence type="ECO:0000256" key="5">
    <source>
        <dbReference type="ARBA" id="ARBA00022692"/>
    </source>
</evidence>
<dbReference type="GO" id="GO:0005886">
    <property type="term" value="C:plasma membrane"/>
    <property type="evidence" value="ECO:0007669"/>
    <property type="project" value="UniProtKB-SubCell"/>
</dbReference>
<dbReference type="FunFam" id="3.80.10.10:FF:000095">
    <property type="entry name" value="LRR receptor-like serine/threonine-protein kinase GSO1"/>
    <property type="match status" value="1"/>
</dbReference>
<evidence type="ECO:0000313" key="17">
    <source>
        <dbReference type="RefSeq" id="XP_031377776.1"/>
    </source>
</evidence>
<comment type="similarity">
    <text evidence="2">Belongs to the RLP family.</text>
</comment>
<feature type="transmembrane region" description="Helical" evidence="13">
    <location>
        <begin position="1029"/>
        <end position="1047"/>
    </location>
</feature>
<evidence type="ECO:0000256" key="9">
    <source>
        <dbReference type="ARBA" id="ARBA00023136"/>
    </source>
</evidence>
<sequence length="1271" mass="139806">MRIPIFLWLVLIAIFSSCFCKNRTLASGQCLSLSDQSLLLSLKNGLHFNASLSTKLVEWTQGSSSWPGVTCVGGQVTGLDLSNESISDGINSSSSLFSFRYLKSLNLAFNRFNSMEIPPQVATLSSLEHLNLSNAGFTGQIPVEIANLTGLTTLDLSMLYFPGISSLKLQNPNLRMLVRSLAELKELYLDGVNISAPGSEWCGALSSSLPKLEVLSMSNCYLNGPIDASFMNLKSLSVIRLGSNNLSTEVPDFFANFSSLTALRLSTSGLFGMFPQKIFQVLTLQNLDVSYNSLLHGSLPEFSADSPLRAVDLSFTNFSGILPYSIGNLRNLSRLVLANCSFSGQIPITMTKLSQLVYLDFSTNNFSGPVPSFTNSGNMTQIILSHNSLTGEIISTRWEYLQNLENLDLRYNSLEGSIPSSLFALPRIQKIQLLNNRFSGHVQLNESLKFSSYALDTLDLSNNKLDGPIPPALFRYPELKYLSLAFNNFNGSLDIDVVQKVSRLSYLDLSCNNLSINAGGAASTNSSFPPFSTISLASCHLKALPGFLSNQPKLMYLDLSDNEIHGSIPMWMWTLKNLRYLNLSLNFFEDVETAEPNITSTLSLLDLHSNSLGGKMPPLPPLAVYVDYSGNNFSSIIPADIGKNLSVTIFFSLSKNSFQGNIPESICQAGYLQVLDLSDNSFTGKIPSCMVDVPSLKVLNLRNNKLNGCIPEGFPRTCGLKTLDLSRNSLQGQIPQSLSNCMMLEVLDIGNNQIEGGFPCHLKNTTKMRVLVMRGNKLSGQLGCPDINNSPWDLLQIVDLASNDFSTLPPERCLRTWKAMQDNDGHDHLQLSFLGISGLYYQDTVTVTVKGLTLELVKILKVFTSIDISENRISGQIPNALGTFKSLRLLNMSGNELFGPIPPSLGNLQVLESLDLSRNNLTDNIPPALTNLNFLALLNLSYNRLMGLIPSGSQFATFGSSSYVGNMLCGKPLTKNCTNADRALVPKSPGVHLDWQFIVTGLGFGSGAAVAVAPFMMWRKGRRWYNNRIDRFLLVFLPILGFTYTIWDDEESEDGHGDDVNDDTAFQFDLEKEETWGSANSADPHNQSLQISASGPSQRVEEQYASSSLFTGGHDRATRAHLKKKVVEPTSGPKGSSVCQMLGSDARAMRDENGQDIIPCGCDFKICKECYRDAMRTSDGICPGFRESYEEDEDDGGKGEGEIELGSRKALPSSVSNMSKMERRLSLVKSNGNYFDHNQWLFETKESYGYGNVMWPTEDGKEVREAPRDKQ</sequence>
<evidence type="ECO:0000256" key="12">
    <source>
        <dbReference type="SAM" id="MobiDB-lite"/>
    </source>
</evidence>
<feature type="domain" description="Disease resistance R13L4/SHOC-2-like LRR" evidence="15">
    <location>
        <begin position="279"/>
        <end position="546"/>
    </location>
</feature>
<dbReference type="InterPro" id="IPR046956">
    <property type="entry name" value="RLP23-like"/>
</dbReference>
<dbReference type="InterPro" id="IPR055414">
    <property type="entry name" value="LRR_R13L4/SHOC2-like"/>
</dbReference>
<keyword evidence="9 13" id="KW-0472">Membrane</keyword>
<dbReference type="RefSeq" id="XP_031377776.1">
    <property type="nucleotide sequence ID" value="XM_031521916.1"/>
</dbReference>
<feature type="compositionally biased region" description="Polar residues" evidence="12">
    <location>
        <begin position="1077"/>
        <end position="1097"/>
    </location>
</feature>
<dbReference type="Pfam" id="PF14570">
    <property type="entry name" value="zf-RING_4"/>
    <property type="match status" value="1"/>
</dbReference>
<gene>
    <name evidence="17" type="primary">LOC116193141</name>
</gene>
<dbReference type="AlphaFoldDB" id="A0A6P8C7S1"/>
<dbReference type="PROSITE" id="PS51257">
    <property type="entry name" value="PROKAR_LIPOPROTEIN"/>
    <property type="match status" value="1"/>
</dbReference>
<dbReference type="SUPFAM" id="SSF57850">
    <property type="entry name" value="RING/U-box"/>
    <property type="match status" value="1"/>
</dbReference>
<evidence type="ECO:0000313" key="16">
    <source>
        <dbReference type="Proteomes" id="UP000515151"/>
    </source>
</evidence>
<dbReference type="InterPro" id="IPR013083">
    <property type="entry name" value="Znf_RING/FYVE/PHD"/>
</dbReference>
<reference evidence="16" key="1">
    <citation type="journal article" date="2020" name="Plant Biotechnol. J.">
        <title>The pomegranate (Punica granatum L.) draft genome dissects genetic divergence between soft- and hard-seeded cultivars.</title>
        <authorList>
            <person name="Luo X."/>
            <person name="Li H."/>
            <person name="Wu Z."/>
            <person name="Yao W."/>
            <person name="Zhao P."/>
            <person name="Cao D."/>
            <person name="Yu H."/>
            <person name="Li K."/>
            <person name="Poudel K."/>
            <person name="Zhao D."/>
            <person name="Zhang F."/>
            <person name="Xia X."/>
            <person name="Chen L."/>
            <person name="Wang Q."/>
            <person name="Jing D."/>
            <person name="Cao S."/>
        </authorList>
    </citation>
    <scope>NUCLEOTIDE SEQUENCE [LARGE SCALE GENOMIC DNA]</scope>
    <source>
        <strain evidence="16">cv. Tunisia</strain>
    </source>
</reference>
<evidence type="ECO:0000256" key="11">
    <source>
        <dbReference type="ARBA" id="ARBA00023180"/>
    </source>
</evidence>
<keyword evidence="6 14" id="KW-0732">Signal</keyword>
<reference evidence="17" key="2">
    <citation type="submission" date="2025-08" db="UniProtKB">
        <authorList>
            <consortium name="RefSeq"/>
        </authorList>
    </citation>
    <scope>IDENTIFICATION</scope>
    <source>
        <tissue evidence="17">Leaf</tissue>
    </source>
</reference>
<keyword evidence="16" id="KW-1185">Reference proteome</keyword>
<protein>
    <submittedName>
        <fullName evidence="17">Receptor-like protein 7</fullName>
    </submittedName>
</protein>
<evidence type="ECO:0000256" key="10">
    <source>
        <dbReference type="ARBA" id="ARBA00023170"/>
    </source>
</evidence>
<evidence type="ECO:0000256" key="14">
    <source>
        <dbReference type="SAM" id="SignalP"/>
    </source>
</evidence>
<keyword evidence="11" id="KW-0325">Glycoprotein</keyword>
<keyword evidence="5 13" id="KW-0812">Transmembrane</keyword>
<feature type="signal peptide" evidence="14">
    <location>
        <begin position="1"/>
        <end position="20"/>
    </location>
</feature>
<evidence type="ECO:0000256" key="8">
    <source>
        <dbReference type="ARBA" id="ARBA00022989"/>
    </source>
</evidence>
<dbReference type="PANTHER" id="PTHR48061">
    <property type="entry name" value="LEUCINE-RICH REPEAT RECEPTOR PROTEIN KINASE EMS1-LIKE-RELATED"/>
    <property type="match status" value="1"/>
</dbReference>